<name>A0ABS3FHC7_9FLAO</name>
<evidence type="ECO:0000313" key="1">
    <source>
        <dbReference type="EMBL" id="MBO0342130.1"/>
    </source>
</evidence>
<reference evidence="1 2" key="1">
    <citation type="submission" date="2021-03" db="EMBL/GenBank/DDBJ databases">
        <title>Muricauda lutimaris sp. nov. and Muricauda ruestringensis sp. nov, two marine members of the Flavobacteriaceae isolated from deep sea sediments of Western Pacific.</title>
        <authorList>
            <person name="Zhao S."/>
            <person name="Liu R."/>
        </authorList>
    </citation>
    <scope>NUCLEOTIDE SEQUENCE [LARGE SCALE GENOMIC DNA]</scope>
    <source>
        <strain evidence="1 2">BC31-3-A3</strain>
    </source>
</reference>
<keyword evidence="2" id="KW-1185">Reference proteome</keyword>
<accession>A0ABS3FHC7</accession>
<gene>
    <name evidence="1" type="ORF">J0654_10760</name>
</gene>
<organism evidence="1 2">
    <name type="scientific">Flagellimonas profundi</name>
    <dbReference type="NCBI Taxonomy" id="2915620"/>
    <lineage>
        <taxon>Bacteria</taxon>
        <taxon>Pseudomonadati</taxon>
        <taxon>Bacteroidota</taxon>
        <taxon>Flavobacteriia</taxon>
        <taxon>Flavobacteriales</taxon>
        <taxon>Flavobacteriaceae</taxon>
        <taxon>Flagellimonas</taxon>
    </lineage>
</organism>
<evidence type="ECO:0000313" key="2">
    <source>
        <dbReference type="Proteomes" id="UP000664807"/>
    </source>
</evidence>
<dbReference type="Proteomes" id="UP000664807">
    <property type="component" value="Unassembled WGS sequence"/>
</dbReference>
<proteinExistence type="predicted"/>
<comment type="caution">
    <text evidence="1">The sequence shown here is derived from an EMBL/GenBank/DDBJ whole genome shotgun (WGS) entry which is preliminary data.</text>
</comment>
<dbReference type="EMBL" id="JAFLNM010000002">
    <property type="protein sequence ID" value="MBO0342130.1"/>
    <property type="molecule type" value="Genomic_DNA"/>
</dbReference>
<dbReference type="RefSeq" id="WP_207028791.1">
    <property type="nucleotide sequence ID" value="NZ_JAFLNM010000002.1"/>
</dbReference>
<sequence>MADLFRNLIKNAIKAYGESKGYVIDDFVYEALAWGGLTEKGDGLVHPKFIEYVPNAKTRSQILNILNAERYNQLGFGNAVPKGQQACN</sequence>
<protein>
    <submittedName>
        <fullName evidence="1">Uncharacterized protein</fullName>
    </submittedName>
</protein>